<dbReference type="Proteomes" id="UP000265520">
    <property type="component" value="Unassembled WGS sequence"/>
</dbReference>
<dbReference type="AlphaFoldDB" id="A0A392U6G8"/>
<feature type="non-terminal residue" evidence="1">
    <location>
        <position position="1"/>
    </location>
</feature>
<organism evidence="1 2">
    <name type="scientific">Trifolium medium</name>
    <dbReference type="NCBI Taxonomy" id="97028"/>
    <lineage>
        <taxon>Eukaryota</taxon>
        <taxon>Viridiplantae</taxon>
        <taxon>Streptophyta</taxon>
        <taxon>Embryophyta</taxon>
        <taxon>Tracheophyta</taxon>
        <taxon>Spermatophyta</taxon>
        <taxon>Magnoliopsida</taxon>
        <taxon>eudicotyledons</taxon>
        <taxon>Gunneridae</taxon>
        <taxon>Pentapetalae</taxon>
        <taxon>rosids</taxon>
        <taxon>fabids</taxon>
        <taxon>Fabales</taxon>
        <taxon>Fabaceae</taxon>
        <taxon>Papilionoideae</taxon>
        <taxon>50 kb inversion clade</taxon>
        <taxon>NPAAA clade</taxon>
        <taxon>Hologalegina</taxon>
        <taxon>IRL clade</taxon>
        <taxon>Trifolieae</taxon>
        <taxon>Trifolium</taxon>
    </lineage>
</organism>
<evidence type="ECO:0000313" key="1">
    <source>
        <dbReference type="EMBL" id="MCI68962.1"/>
    </source>
</evidence>
<comment type="caution">
    <text evidence="1">The sequence shown here is derived from an EMBL/GenBank/DDBJ whole genome shotgun (WGS) entry which is preliminary data.</text>
</comment>
<keyword evidence="2" id="KW-1185">Reference proteome</keyword>
<accession>A0A392U6G8</accession>
<reference evidence="1 2" key="1">
    <citation type="journal article" date="2018" name="Front. Plant Sci.">
        <title>Red Clover (Trifolium pratense) and Zigzag Clover (T. medium) - A Picture of Genomic Similarities and Differences.</title>
        <authorList>
            <person name="Dluhosova J."/>
            <person name="Istvanek J."/>
            <person name="Nedelnik J."/>
            <person name="Repkova J."/>
        </authorList>
    </citation>
    <scope>NUCLEOTIDE SEQUENCE [LARGE SCALE GENOMIC DNA]</scope>
    <source>
        <strain evidence="2">cv. 10/8</strain>
        <tissue evidence="1">Leaf</tissue>
    </source>
</reference>
<sequence>VAAQEVLTVTTTYYHIWCWVKGGAENDLIALLPPTVSTLREHVDWRVRYGRQAWWVEVVDGGFLCFEGREERGVIKLFS</sequence>
<proteinExistence type="predicted"/>
<name>A0A392U6G8_9FABA</name>
<evidence type="ECO:0000313" key="2">
    <source>
        <dbReference type="Proteomes" id="UP000265520"/>
    </source>
</evidence>
<dbReference type="EMBL" id="LXQA010746523">
    <property type="protein sequence ID" value="MCI68962.1"/>
    <property type="molecule type" value="Genomic_DNA"/>
</dbReference>
<protein>
    <submittedName>
        <fullName evidence="1">Uncharacterized protein</fullName>
    </submittedName>
</protein>